<evidence type="ECO:0000256" key="14">
    <source>
        <dbReference type="PROSITE-ProRule" id="PRU10052"/>
    </source>
</evidence>
<comment type="catalytic activity">
    <reaction evidence="12">
        <text>(1,4-alpha-D-galacturonosyl)n+m + H2O = (1,4-alpha-D-galacturonosyl)n + (1,4-alpha-D-galacturonosyl)m.</text>
        <dbReference type="EC" id="3.2.1.15"/>
    </reaction>
</comment>
<evidence type="ECO:0000256" key="15">
    <source>
        <dbReference type="RuleBase" id="RU361169"/>
    </source>
</evidence>
<accession>A0A423W3G0</accession>
<proteinExistence type="inferred from homology"/>
<evidence type="ECO:0000256" key="9">
    <source>
        <dbReference type="ARBA" id="ARBA00023180"/>
    </source>
</evidence>
<keyword evidence="6" id="KW-0677">Repeat</keyword>
<dbReference type="EMBL" id="LJZO01000015">
    <property type="protein sequence ID" value="ROV97866.1"/>
    <property type="molecule type" value="Genomic_DNA"/>
</dbReference>
<keyword evidence="10 15" id="KW-0326">Glycosidase</keyword>
<evidence type="ECO:0000256" key="11">
    <source>
        <dbReference type="ARBA" id="ARBA00023316"/>
    </source>
</evidence>
<evidence type="ECO:0000313" key="18">
    <source>
        <dbReference type="Proteomes" id="UP000284375"/>
    </source>
</evidence>
<dbReference type="EC" id="3.2.1.15" evidence="3"/>
<dbReference type="OrthoDB" id="1546079at2759"/>
<evidence type="ECO:0000256" key="4">
    <source>
        <dbReference type="ARBA" id="ARBA00022525"/>
    </source>
</evidence>
<evidence type="ECO:0000256" key="8">
    <source>
        <dbReference type="ARBA" id="ARBA00023157"/>
    </source>
</evidence>
<dbReference type="Pfam" id="PF00295">
    <property type="entry name" value="Glyco_hydro_28"/>
    <property type="match status" value="1"/>
</dbReference>
<reference evidence="17 18" key="1">
    <citation type="submission" date="2015-09" db="EMBL/GenBank/DDBJ databases">
        <title>Host preference determinants of Valsa canker pathogens revealed by comparative genomics.</title>
        <authorList>
            <person name="Yin Z."/>
            <person name="Huang L."/>
        </authorList>
    </citation>
    <scope>NUCLEOTIDE SEQUENCE [LARGE SCALE GENOMIC DNA]</scope>
    <source>
        <strain evidence="17 18">YSFL</strain>
    </source>
</reference>
<keyword evidence="18" id="KW-1185">Reference proteome</keyword>
<dbReference type="GO" id="GO:0005576">
    <property type="term" value="C:extracellular region"/>
    <property type="evidence" value="ECO:0007669"/>
    <property type="project" value="UniProtKB-SubCell"/>
</dbReference>
<keyword evidence="4" id="KW-0964">Secreted</keyword>
<evidence type="ECO:0000256" key="1">
    <source>
        <dbReference type="ARBA" id="ARBA00004613"/>
    </source>
</evidence>
<evidence type="ECO:0000256" key="13">
    <source>
        <dbReference type="ARBA" id="ARBA00037707"/>
    </source>
</evidence>
<dbReference type="SMART" id="SM00710">
    <property type="entry name" value="PbH1"/>
    <property type="match status" value="6"/>
</dbReference>
<dbReference type="InterPro" id="IPR050434">
    <property type="entry name" value="Glycosyl_hydrlase_28"/>
</dbReference>
<evidence type="ECO:0000256" key="12">
    <source>
        <dbReference type="ARBA" id="ARBA00034074"/>
    </source>
</evidence>
<dbReference type="STRING" id="252740.A0A423W3G0"/>
<dbReference type="InterPro" id="IPR011050">
    <property type="entry name" value="Pectin_lyase_fold/virulence"/>
</dbReference>
<sequence length="504" mass="50625">MRSFIPAAVAVLPAVLARPQNFNGGFGGFGGIQGDQGGSGPDSGTYSHGGVGGGFQTIGGLRGSQPMQSASNGYGGDSSPQETATATSDSFPAYYTDSASSTSSIGYNHVQASGSSGSYGYSSASAAATVTATGSGTKATAASGSGGSAISSLAGGSGVGGTTCTVTELSQVTASVSACSNVLLSGVTIPASSTLSVTVPSGGALLFAGTMTVEYTPDSEYTPIVLKGSNAKIAGLAGAVIDGQGSKYWDGQGSNGGTDKPDHFFKLSDMESSTLEQLTIQNWPTHLFSINGCTDMTISNVILDNSAGDEEDSDGDALGHNTDAFDVSSTDGLHITSATVYNQDDCVAVNSGSNMVFENMYCSGGHGLSIGSVDSGVTISNVTFTDSSVVKSKNACRIKTDADGSDSTVSDITYSNIVVSDITDYAIDIQQDYENGSPTGDPTTGITISGVTFSSITGSVSGDDAYSYYILCGSTSSCEDFTFTDIDISGGQTECEPDASLCPS</sequence>
<evidence type="ECO:0000256" key="5">
    <source>
        <dbReference type="ARBA" id="ARBA00022729"/>
    </source>
</evidence>
<dbReference type="PANTHER" id="PTHR31884:SF9">
    <property type="entry name" value="ENDOPOLYGALACTURONASE D-RELATED"/>
    <property type="match status" value="1"/>
</dbReference>
<evidence type="ECO:0000256" key="16">
    <source>
        <dbReference type="SAM" id="MobiDB-lite"/>
    </source>
</evidence>
<dbReference type="InterPro" id="IPR012334">
    <property type="entry name" value="Pectin_lyas_fold"/>
</dbReference>
<feature type="active site" evidence="14">
    <location>
        <position position="366"/>
    </location>
</feature>
<comment type="caution">
    <text evidence="17">The sequence shown here is derived from an EMBL/GenBank/DDBJ whole genome shotgun (WGS) entry which is preliminary data.</text>
</comment>
<evidence type="ECO:0000256" key="2">
    <source>
        <dbReference type="ARBA" id="ARBA00008834"/>
    </source>
</evidence>
<evidence type="ECO:0000256" key="7">
    <source>
        <dbReference type="ARBA" id="ARBA00022801"/>
    </source>
</evidence>
<evidence type="ECO:0000256" key="10">
    <source>
        <dbReference type="ARBA" id="ARBA00023295"/>
    </source>
</evidence>
<dbReference type="GO" id="GO:0045490">
    <property type="term" value="P:pectin catabolic process"/>
    <property type="evidence" value="ECO:0007669"/>
    <property type="project" value="UniProtKB-ARBA"/>
</dbReference>
<evidence type="ECO:0000256" key="3">
    <source>
        <dbReference type="ARBA" id="ARBA00012736"/>
    </source>
</evidence>
<dbReference type="GO" id="GO:0071555">
    <property type="term" value="P:cell wall organization"/>
    <property type="evidence" value="ECO:0007669"/>
    <property type="project" value="UniProtKB-KW"/>
</dbReference>
<dbReference type="Proteomes" id="UP000284375">
    <property type="component" value="Unassembled WGS sequence"/>
</dbReference>
<keyword evidence="11" id="KW-0961">Cell wall biogenesis/degradation</keyword>
<feature type="compositionally biased region" description="Polar residues" evidence="16">
    <location>
        <begin position="65"/>
        <end position="87"/>
    </location>
</feature>
<evidence type="ECO:0000313" key="17">
    <source>
        <dbReference type="EMBL" id="ROV97866.1"/>
    </source>
</evidence>
<dbReference type="PROSITE" id="PS00502">
    <property type="entry name" value="POLYGALACTURONASE"/>
    <property type="match status" value="1"/>
</dbReference>
<name>A0A423W3G0_CYTCH</name>
<keyword evidence="5" id="KW-0732">Signal</keyword>
<protein>
    <recommendedName>
        <fullName evidence="3">endo-polygalacturonase</fullName>
        <ecNumber evidence="3">3.2.1.15</ecNumber>
    </recommendedName>
</protein>
<dbReference type="InterPro" id="IPR000743">
    <property type="entry name" value="Glyco_hydro_28"/>
</dbReference>
<comment type="function">
    <text evidence="13">Involved in maceration and soft-rotting of plant tissue. Hydrolyzes the 1,4-alpha glycosidic bonds of de-esterified pectate in the smooth region of the plant cell wall.</text>
</comment>
<feature type="region of interest" description="Disordered" evidence="16">
    <location>
        <begin position="33"/>
        <end position="52"/>
    </location>
</feature>
<organism evidence="17 18">
    <name type="scientific">Cytospora chrysosperma</name>
    <name type="common">Cytospora canker fungus</name>
    <name type="synonym">Sphaeria chrysosperma</name>
    <dbReference type="NCBI Taxonomy" id="252740"/>
    <lineage>
        <taxon>Eukaryota</taxon>
        <taxon>Fungi</taxon>
        <taxon>Dikarya</taxon>
        <taxon>Ascomycota</taxon>
        <taxon>Pezizomycotina</taxon>
        <taxon>Sordariomycetes</taxon>
        <taxon>Sordariomycetidae</taxon>
        <taxon>Diaporthales</taxon>
        <taxon>Cytosporaceae</taxon>
        <taxon>Cytospora</taxon>
    </lineage>
</organism>
<gene>
    <name evidence="17" type="ORF">VSDG_04965</name>
</gene>
<keyword evidence="9" id="KW-0325">Glycoprotein</keyword>
<comment type="similarity">
    <text evidence="2 15">Belongs to the glycosyl hydrolase 28 family.</text>
</comment>
<dbReference type="GO" id="GO:0004650">
    <property type="term" value="F:polygalacturonase activity"/>
    <property type="evidence" value="ECO:0007669"/>
    <property type="project" value="UniProtKB-EC"/>
</dbReference>
<dbReference type="InterPro" id="IPR006626">
    <property type="entry name" value="PbH1"/>
</dbReference>
<feature type="region of interest" description="Disordered" evidence="16">
    <location>
        <begin position="59"/>
        <end position="87"/>
    </location>
</feature>
<evidence type="ECO:0000256" key="6">
    <source>
        <dbReference type="ARBA" id="ARBA00022737"/>
    </source>
</evidence>
<dbReference type="Gene3D" id="2.160.20.10">
    <property type="entry name" value="Single-stranded right-handed beta-helix, Pectin lyase-like"/>
    <property type="match status" value="1"/>
</dbReference>
<dbReference type="AlphaFoldDB" id="A0A423W3G0"/>
<comment type="subcellular location">
    <subcellularLocation>
        <location evidence="1">Secreted</location>
    </subcellularLocation>
</comment>
<dbReference type="SUPFAM" id="SSF51126">
    <property type="entry name" value="Pectin lyase-like"/>
    <property type="match status" value="1"/>
</dbReference>
<dbReference type="PANTHER" id="PTHR31884">
    <property type="entry name" value="POLYGALACTURONASE"/>
    <property type="match status" value="1"/>
</dbReference>
<keyword evidence="8" id="KW-1015">Disulfide bond</keyword>
<keyword evidence="7 15" id="KW-0378">Hydrolase</keyword>